<evidence type="ECO:0000313" key="3">
    <source>
        <dbReference type="EMBL" id="ORY30808.1"/>
    </source>
</evidence>
<feature type="compositionally biased region" description="Acidic residues" evidence="1">
    <location>
        <begin position="571"/>
        <end position="585"/>
    </location>
</feature>
<dbReference type="SMART" id="SM00256">
    <property type="entry name" value="FBOX"/>
    <property type="match status" value="1"/>
</dbReference>
<comment type="caution">
    <text evidence="3">The sequence shown here is derived from an EMBL/GenBank/DDBJ whole genome shotgun (WGS) entry which is preliminary data.</text>
</comment>
<dbReference type="PROSITE" id="PS50181">
    <property type="entry name" value="FBOX"/>
    <property type="match status" value="1"/>
</dbReference>
<feature type="region of interest" description="Disordered" evidence="1">
    <location>
        <begin position="521"/>
        <end position="596"/>
    </location>
</feature>
<feature type="domain" description="F-box" evidence="2">
    <location>
        <begin position="6"/>
        <end position="51"/>
    </location>
</feature>
<dbReference type="Proteomes" id="UP000193986">
    <property type="component" value="Unassembled WGS sequence"/>
</dbReference>
<dbReference type="AlphaFoldDB" id="A0A1Y2B7J0"/>
<evidence type="ECO:0000256" key="1">
    <source>
        <dbReference type="SAM" id="MobiDB-lite"/>
    </source>
</evidence>
<sequence>MSHPDPQPLPHLPIEILRHIASHLDGHTAARLARTCRALRDAGEMKVWENVDVTSGFYELDTVRNAFLTETHDAREARVAGIISDRLEALKSHPLRIESVQNLVIEPSTSNASALISLLEILAPHLRSLNILPLPTESFGVTYTQHGDRSFYTGLETKQLTFPRLVTLHCSLSLHPCESLSGLLRAMPHLERLELKAVESPDTAEIREGTDQSAINWPSMSRLSVLNIGDMDLAWNNLLIGVLQHARNIESVNVGGPWEPYERNSAVMALRKMPKLRQLVWSCGTEPMERDWLQRFKALQELVEESEYPDEADECFLRDIPFPLHATLTKYGILDGPRLKPSEYASLGVTVPTTPLPTRGIGHRALFGLTTAPALTQVQLFSYGDDDSHSFRPNRPRPGLPTSDPVFFTPPSEWEVDGSRGYLIRTYTRRDEATRTLYHVRSLTRARQHSGGYTYVGARRTWQDHTEYRGRTVPIDVLNEAYSASNLDREWIVPGRRLEIFNQEGWKVLDQWRENLLARGPQYDWSDNDDEDDEFDDDDMDGFDEDQGMSDFDFHEAFGDVEDQLWGSDGLPEEDDGWTTEDSDDPLGLFANADQD</sequence>
<evidence type="ECO:0000313" key="4">
    <source>
        <dbReference type="Proteomes" id="UP000193986"/>
    </source>
</evidence>
<organism evidence="3 4">
    <name type="scientific">Naematelia encephala</name>
    <dbReference type="NCBI Taxonomy" id="71784"/>
    <lineage>
        <taxon>Eukaryota</taxon>
        <taxon>Fungi</taxon>
        <taxon>Dikarya</taxon>
        <taxon>Basidiomycota</taxon>
        <taxon>Agaricomycotina</taxon>
        <taxon>Tremellomycetes</taxon>
        <taxon>Tremellales</taxon>
        <taxon>Naemateliaceae</taxon>
        <taxon>Naematelia</taxon>
    </lineage>
</organism>
<dbReference type="EMBL" id="MCFC01000018">
    <property type="protein sequence ID" value="ORY30808.1"/>
    <property type="molecule type" value="Genomic_DNA"/>
</dbReference>
<dbReference type="CDD" id="cd09917">
    <property type="entry name" value="F-box_SF"/>
    <property type="match status" value="1"/>
</dbReference>
<dbReference type="SUPFAM" id="SSF81383">
    <property type="entry name" value="F-box domain"/>
    <property type="match status" value="1"/>
</dbReference>
<dbReference type="Gene3D" id="3.80.10.10">
    <property type="entry name" value="Ribonuclease Inhibitor"/>
    <property type="match status" value="1"/>
</dbReference>
<feature type="compositionally biased region" description="Acidic residues" evidence="1">
    <location>
        <begin position="526"/>
        <end position="548"/>
    </location>
</feature>
<protein>
    <recommendedName>
        <fullName evidence="2">F-box domain-containing protein</fullName>
    </recommendedName>
</protein>
<gene>
    <name evidence="3" type="ORF">BCR39DRAFT_528444</name>
</gene>
<dbReference type="SUPFAM" id="SSF52047">
    <property type="entry name" value="RNI-like"/>
    <property type="match status" value="1"/>
</dbReference>
<accession>A0A1Y2B7J0</accession>
<dbReference type="OrthoDB" id="2586625at2759"/>
<dbReference type="InParanoid" id="A0A1Y2B7J0"/>
<dbReference type="InterPro" id="IPR036047">
    <property type="entry name" value="F-box-like_dom_sf"/>
</dbReference>
<evidence type="ECO:0000259" key="2">
    <source>
        <dbReference type="PROSITE" id="PS50181"/>
    </source>
</evidence>
<dbReference type="Pfam" id="PF12937">
    <property type="entry name" value="F-box-like"/>
    <property type="match status" value="1"/>
</dbReference>
<name>A0A1Y2B7J0_9TREE</name>
<dbReference type="InterPro" id="IPR032675">
    <property type="entry name" value="LRR_dom_sf"/>
</dbReference>
<keyword evidence="4" id="KW-1185">Reference proteome</keyword>
<reference evidence="3 4" key="1">
    <citation type="submission" date="2016-07" db="EMBL/GenBank/DDBJ databases">
        <title>Pervasive Adenine N6-methylation of Active Genes in Fungi.</title>
        <authorList>
            <consortium name="DOE Joint Genome Institute"/>
            <person name="Mondo S.J."/>
            <person name="Dannebaum R.O."/>
            <person name="Kuo R.C."/>
            <person name="Labutti K."/>
            <person name="Haridas S."/>
            <person name="Kuo A."/>
            <person name="Salamov A."/>
            <person name="Ahrendt S.R."/>
            <person name="Lipzen A."/>
            <person name="Sullivan W."/>
            <person name="Andreopoulos W.B."/>
            <person name="Clum A."/>
            <person name="Lindquist E."/>
            <person name="Daum C."/>
            <person name="Ramamoorthy G.K."/>
            <person name="Gryganskyi A."/>
            <person name="Culley D."/>
            <person name="Magnuson J.K."/>
            <person name="James T.Y."/>
            <person name="O'Malley M.A."/>
            <person name="Stajich J.E."/>
            <person name="Spatafora J.W."/>
            <person name="Visel A."/>
            <person name="Grigoriev I.V."/>
        </authorList>
    </citation>
    <scope>NUCLEOTIDE SEQUENCE [LARGE SCALE GENOMIC DNA]</scope>
    <source>
        <strain evidence="3 4">68-887.2</strain>
    </source>
</reference>
<dbReference type="InterPro" id="IPR001810">
    <property type="entry name" value="F-box_dom"/>
</dbReference>
<proteinExistence type="predicted"/>